<feature type="region of interest" description="Disordered" evidence="9">
    <location>
        <begin position="1"/>
        <end position="22"/>
    </location>
</feature>
<dbReference type="EMBL" id="CP040896">
    <property type="protein sequence ID" value="QDA59557.1"/>
    <property type="molecule type" value="Genomic_DNA"/>
</dbReference>
<evidence type="ECO:0000256" key="2">
    <source>
        <dbReference type="ARBA" id="ARBA00009986"/>
    </source>
</evidence>
<evidence type="ECO:0000256" key="9">
    <source>
        <dbReference type="SAM" id="MobiDB-lite"/>
    </source>
</evidence>
<evidence type="ECO:0000256" key="5">
    <source>
        <dbReference type="ARBA" id="ARBA00023027"/>
    </source>
</evidence>
<dbReference type="PANTHER" id="PTHR42862">
    <property type="entry name" value="DELTA-1-PYRROLINE-5-CARBOXYLATE DEHYDROGENASE 1, ISOFORM A-RELATED"/>
    <property type="match status" value="1"/>
</dbReference>
<dbReference type="Gene3D" id="3.40.309.10">
    <property type="entry name" value="Aldehyde Dehydrogenase, Chain A, domain 2"/>
    <property type="match status" value="1"/>
</dbReference>
<dbReference type="InterPro" id="IPR016162">
    <property type="entry name" value="Ald_DH_N"/>
</dbReference>
<dbReference type="PROSITE" id="PS00070">
    <property type="entry name" value="ALDEHYDE_DEHYDR_CYS"/>
    <property type="match status" value="1"/>
</dbReference>
<dbReference type="FunFam" id="3.40.605.10:FF:000006">
    <property type="entry name" value="1-pyrroline-5-carboxylate dehydrogenase"/>
    <property type="match status" value="1"/>
</dbReference>
<dbReference type="SUPFAM" id="SSF53720">
    <property type="entry name" value="ALDH-like"/>
    <property type="match status" value="1"/>
</dbReference>
<evidence type="ECO:0000256" key="3">
    <source>
        <dbReference type="ARBA" id="ARBA00012884"/>
    </source>
</evidence>
<feature type="domain" description="Aldehyde dehydrogenase" evidence="10">
    <location>
        <begin position="61"/>
        <end position="511"/>
    </location>
</feature>
<dbReference type="InterPro" id="IPR016160">
    <property type="entry name" value="Ald_DH_CS_CYS"/>
</dbReference>
<dbReference type="GO" id="GO:0010133">
    <property type="term" value="P:L-proline catabolic process to L-glutamate"/>
    <property type="evidence" value="ECO:0007669"/>
    <property type="project" value="UniProtKB-UniPathway"/>
</dbReference>
<evidence type="ECO:0000313" key="12">
    <source>
        <dbReference type="Proteomes" id="UP000305398"/>
    </source>
</evidence>
<dbReference type="PANTHER" id="PTHR42862:SF1">
    <property type="entry name" value="DELTA-1-PYRROLINE-5-CARBOXYLATE DEHYDROGENASE 2, ISOFORM A-RELATED"/>
    <property type="match status" value="1"/>
</dbReference>
<evidence type="ECO:0000313" key="11">
    <source>
        <dbReference type="EMBL" id="QDA59557.1"/>
    </source>
</evidence>
<dbReference type="AlphaFoldDB" id="A0A5B7ZXF1"/>
<dbReference type="CDD" id="cd07123">
    <property type="entry name" value="ALDH_F4-17_P5CDH"/>
    <property type="match status" value="1"/>
</dbReference>
<dbReference type="Pfam" id="PF00171">
    <property type="entry name" value="Aldedh"/>
    <property type="match status" value="1"/>
</dbReference>
<dbReference type="InterPro" id="IPR016161">
    <property type="entry name" value="Ald_DH/histidinol_DH"/>
</dbReference>
<dbReference type="InterPro" id="IPR015590">
    <property type="entry name" value="Aldehyde_DH_dom"/>
</dbReference>
<dbReference type="GO" id="GO:0003842">
    <property type="term" value="F:L-glutamate gamma-semialdehyde dehydrogenase activity"/>
    <property type="evidence" value="ECO:0007669"/>
    <property type="project" value="UniProtKB-EC"/>
</dbReference>
<name>A0A5B7ZXF1_9BACT</name>
<dbReference type="GO" id="GO:0009898">
    <property type="term" value="C:cytoplasmic side of plasma membrane"/>
    <property type="evidence" value="ECO:0007669"/>
    <property type="project" value="TreeGrafter"/>
</dbReference>
<dbReference type="NCBIfam" id="TIGR01236">
    <property type="entry name" value="D1pyr5carbox1"/>
    <property type="match status" value="1"/>
</dbReference>
<keyword evidence="4 11" id="KW-0560">Oxidoreductase</keyword>
<reference evidence="11 12" key="1">
    <citation type="submission" date="2019-06" db="EMBL/GenBank/DDBJ databases">
        <authorList>
            <person name="Srinivasan S."/>
        </authorList>
    </citation>
    <scope>NUCLEOTIDE SEQUENCE [LARGE SCALE GENOMIC DNA]</scope>
    <source>
        <strain evidence="11 12">17J68-5</strain>
    </source>
</reference>
<dbReference type="OrthoDB" id="9762913at2"/>
<comment type="pathway">
    <text evidence="1">Amino-acid degradation; L-proline degradation into L-glutamate; L-glutamate from L-proline: step 2/2.</text>
</comment>
<keyword evidence="5" id="KW-0520">NAD</keyword>
<evidence type="ECO:0000256" key="6">
    <source>
        <dbReference type="ARBA" id="ARBA00023062"/>
    </source>
</evidence>
<dbReference type="InterPro" id="IPR005931">
    <property type="entry name" value="P5CDH/ALDH4A1"/>
</dbReference>
<dbReference type="Proteomes" id="UP000305398">
    <property type="component" value="Chromosome"/>
</dbReference>
<evidence type="ECO:0000256" key="8">
    <source>
        <dbReference type="ARBA" id="ARBA00048142"/>
    </source>
</evidence>
<dbReference type="EC" id="1.2.1.88" evidence="3"/>
<evidence type="ECO:0000256" key="4">
    <source>
        <dbReference type="ARBA" id="ARBA00023002"/>
    </source>
</evidence>
<keyword evidence="12" id="KW-1185">Reference proteome</keyword>
<accession>A0A5B7ZXF1</accession>
<dbReference type="GO" id="GO:0004657">
    <property type="term" value="F:proline dehydrogenase activity"/>
    <property type="evidence" value="ECO:0007669"/>
    <property type="project" value="UniProtKB-ARBA"/>
</dbReference>
<dbReference type="Gene3D" id="3.40.605.10">
    <property type="entry name" value="Aldehyde Dehydrogenase, Chain A, domain 1"/>
    <property type="match status" value="1"/>
</dbReference>
<evidence type="ECO:0000256" key="1">
    <source>
        <dbReference type="ARBA" id="ARBA00004786"/>
    </source>
</evidence>
<evidence type="ECO:0000259" key="10">
    <source>
        <dbReference type="Pfam" id="PF00171"/>
    </source>
</evidence>
<gene>
    <name evidence="11" type="primary">pruA</name>
    <name evidence="11" type="ORF">FHG12_05300</name>
</gene>
<proteinExistence type="inferred from homology"/>
<dbReference type="KEGG" id="hyj:FHG12_05300"/>
<sequence>MSNGFFNVPTPINEPVKSYAPGSKERDELQQMLRELKQQQVDVPMYIGGQEVRTGNTQTISPPHDHQYVLGHFHEGDASHVTQAIEAALAAREQWASLPWQQRASIFLKAAELLAGPYRARLNAATMLGQSKNAYQAEIDAACELIDFFRFNVHYMQELYKQQPQSAPGMWNYLEHRPLEGFVFALTPFNFTSIAGNLPTSVAMMGNVVVWKPAYAQIYSAHVLMELFQEAGVPDGVINLVYADGPVAGEVIFNHRDFAGIHFTGSTGVFQNIWKTIGQNIHKYKSYPRIVGETGGKDFIIAHSSANAKQVATAITRGAFEYQGQKCSAASRVYIPSNLYEEVKGYVQEDLKSFKMGDVEDFSNFINAVITETSFDKLAKYIDGAKADPDAEIIAGGNYDKSKGYFIEPTVIVAKDPKYVTMCEELFGPVLTMHVYEADQFEETLALVDSTSPYALTGAVFSRDRYAIDLAAKRLTNAAGNFYINDKPTGAVVGQQPFGGARASGTNDKAGSLLNLLRWVSPRAIKETFVPPVDYRYPFMGVETGEDLNATGQGGF</sequence>
<protein>
    <recommendedName>
        <fullName evidence="7">L-glutamate gamma-semialdehyde dehydrogenase</fullName>
        <ecNumber evidence="3">1.2.1.88</ecNumber>
    </recommendedName>
    <alternativeName>
        <fullName evidence="7">L-glutamate gamma-semialdehyde dehydrogenase</fullName>
    </alternativeName>
</protein>
<comment type="catalytic activity">
    <reaction evidence="8">
        <text>L-glutamate 5-semialdehyde + NAD(+) + H2O = L-glutamate + NADH + 2 H(+)</text>
        <dbReference type="Rhea" id="RHEA:30235"/>
        <dbReference type="ChEBI" id="CHEBI:15377"/>
        <dbReference type="ChEBI" id="CHEBI:15378"/>
        <dbReference type="ChEBI" id="CHEBI:29985"/>
        <dbReference type="ChEBI" id="CHEBI:57540"/>
        <dbReference type="ChEBI" id="CHEBI:57945"/>
        <dbReference type="ChEBI" id="CHEBI:58066"/>
        <dbReference type="EC" id="1.2.1.88"/>
    </reaction>
</comment>
<evidence type="ECO:0000256" key="7">
    <source>
        <dbReference type="ARBA" id="ARBA00032259"/>
    </source>
</evidence>
<dbReference type="RefSeq" id="WP_139514738.1">
    <property type="nucleotide sequence ID" value="NZ_CP040896.1"/>
</dbReference>
<dbReference type="FunFam" id="3.40.309.10:FF:000005">
    <property type="entry name" value="1-pyrroline-5-carboxylate dehydrogenase 1"/>
    <property type="match status" value="1"/>
</dbReference>
<dbReference type="InterPro" id="IPR016163">
    <property type="entry name" value="Ald_DH_C"/>
</dbReference>
<dbReference type="InterPro" id="IPR050485">
    <property type="entry name" value="Proline_metab_enzyme"/>
</dbReference>
<dbReference type="UniPathway" id="UPA00261">
    <property type="reaction ID" value="UER00374"/>
</dbReference>
<comment type="similarity">
    <text evidence="2">Belongs to the aldehyde dehydrogenase family.</text>
</comment>
<organism evidence="11 12">
    <name type="scientific">Hymenobacter jejuensis</name>
    <dbReference type="NCBI Taxonomy" id="2502781"/>
    <lineage>
        <taxon>Bacteria</taxon>
        <taxon>Pseudomonadati</taxon>
        <taxon>Bacteroidota</taxon>
        <taxon>Cytophagia</taxon>
        <taxon>Cytophagales</taxon>
        <taxon>Hymenobacteraceae</taxon>
        <taxon>Hymenobacter</taxon>
    </lineage>
</organism>
<keyword evidence="6" id="KW-0642">Proline metabolism</keyword>